<feature type="compositionally biased region" description="Basic and acidic residues" evidence="1">
    <location>
        <begin position="25"/>
        <end position="34"/>
    </location>
</feature>
<gene>
    <name evidence="2" type="ORF">TKK_014316</name>
</gene>
<dbReference type="PANTHER" id="PTHR46579">
    <property type="entry name" value="F5/8 TYPE C DOMAIN-CONTAINING PROTEIN-RELATED"/>
    <property type="match status" value="1"/>
</dbReference>
<protein>
    <submittedName>
        <fullName evidence="2">Uncharacterized protein</fullName>
    </submittedName>
</protein>
<sequence>MSDDEMTVESSQDNDNVTNCNNDIVDSHKNDSETVRTIPEDEQSTSDNIADGCSTTEKTHEYVEVPYLEKNNKQNNTKSTFWNPNNLNDLMSSSQFTEIINTPASVTHGELFFLLLKFSVSNHLPTSAFHNLLNLVNTFHESPVLHSSKYINDKILNTTSEVQFHAVCSKCSIYLGEFGKDILPDKCNFCNTEVNLKQSSNDSFFALINPASQIRDLLEVHEDHYENIMKNRVPHHELIEDVYDGRLYQKFRAQLPLDTKQSFVTMVMNTDGAPKFKSSKKSIWPVYPMINELPKEKRLNDVICCALWFNKKKENMSVFLHKFVEVFNDISKNDAPVRASVTGMKQYNGHYLHCCLEGVAARMMGYFMKNLSDKDLENLDNKMLKIRASDQLQRLTRPISCRNDWKTRENFILYYSIPILEPLLSDKKFDHWLILVEGLYVILQEEIEIQNLNKANELFHRFVADMDENHGKRAMT</sequence>
<evidence type="ECO:0000256" key="1">
    <source>
        <dbReference type="SAM" id="MobiDB-lite"/>
    </source>
</evidence>
<name>A0ABD2WDR4_9HYME</name>
<dbReference type="AlphaFoldDB" id="A0ABD2WDR4"/>
<proteinExistence type="predicted"/>
<keyword evidence="3" id="KW-1185">Reference proteome</keyword>
<feature type="compositionally biased region" description="Polar residues" evidence="1">
    <location>
        <begin position="8"/>
        <end position="24"/>
    </location>
</feature>
<organism evidence="2 3">
    <name type="scientific">Trichogramma kaykai</name>
    <dbReference type="NCBI Taxonomy" id="54128"/>
    <lineage>
        <taxon>Eukaryota</taxon>
        <taxon>Metazoa</taxon>
        <taxon>Ecdysozoa</taxon>
        <taxon>Arthropoda</taxon>
        <taxon>Hexapoda</taxon>
        <taxon>Insecta</taxon>
        <taxon>Pterygota</taxon>
        <taxon>Neoptera</taxon>
        <taxon>Endopterygota</taxon>
        <taxon>Hymenoptera</taxon>
        <taxon>Apocrita</taxon>
        <taxon>Proctotrupomorpha</taxon>
        <taxon>Chalcidoidea</taxon>
        <taxon>Trichogrammatidae</taxon>
        <taxon>Trichogramma</taxon>
    </lineage>
</organism>
<comment type="caution">
    <text evidence="2">The sequence shown here is derived from an EMBL/GenBank/DDBJ whole genome shotgun (WGS) entry which is preliminary data.</text>
</comment>
<reference evidence="2 3" key="1">
    <citation type="journal article" date="2024" name="bioRxiv">
        <title>A reference genome for Trichogramma kaykai: A tiny desert-dwelling parasitoid wasp with competing sex-ratio distorters.</title>
        <authorList>
            <person name="Culotta J."/>
            <person name="Lindsey A.R."/>
        </authorList>
    </citation>
    <scope>NUCLEOTIDE SEQUENCE [LARGE SCALE GENOMIC DNA]</scope>
    <source>
        <strain evidence="2 3">KSX58</strain>
    </source>
</reference>
<dbReference type="PANTHER" id="PTHR46579:SF1">
    <property type="entry name" value="F5_8 TYPE C DOMAIN-CONTAINING PROTEIN"/>
    <property type="match status" value="1"/>
</dbReference>
<evidence type="ECO:0000313" key="2">
    <source>
        <dbReference type="EMBL" id="KAL3390849.1"/>
    </source>
</evidence>
<evidence type="ECO:0000313" key="3">
    <source>
        <dbReference type="Proteomes" id="UP001627154"/>
    </source>
</evidence>
<dbReference type="Proteomes" id="UP001627154">
    <property type="component" value="Unassembled WGS sequence"/>
</dbReference>
<dbReference type="EMBL" id="JBJJXI010000114">
    <property type="protein sequence ID" value="KAL3390849.1"/>
    <property type="molecule type" value="Genomic_DNA"/>
</dbReference>
<accession>A0ABD2WDR4</accession>
<feature type="compositionally biased region" description="Polar residues" evidence="1">
    <location>
        <begin position="45"/>
        <end position="55"/>
    </location>
</feature>
<feature type="region of interest" description="Disordered" evidence="1">
    <location>
        <begin position="1"/>
        <end position="55"/>
    </location>
</feature>